<proteinExistence type="predicted"/>
<comment type="caution">
    <text evidence="1">The sequence shown here is derived from an EMBL/GenBank/DDBJ whole genome shotgun (WGS) entry which is preliminary data.</text>
</comment>
<protein>
    <submittedName>
        <fullName evidence="1">Uncharacterized protein</fullName>
    </submittedName>
</protein>
<evidence type="ECO:0000313" key="1">
    <source>
        <dbReference type="EMBL" id="KAK1142333.1"/>
    </source>
</evidence>
<name>A0ACC3AWN8_9EURO</name>
<keyword evidence="2" id="KW-1185">Reference proteome</keyword>
<evidence type="ECO:0000313" key="2">
    <source>
        <dbReference type="Proteomes" id="UP001177260"/>
    </source>
</evidence>
<gene>
    <name evidence="1" type="ORF">N8T08_007885</name>
</gene>
<dbReference type="Proteomes" id="UP001177260">
    <property type="component" value="Unassembled WGS sequence"/>
</dbReference>
<reference evidence="1 2" key="1">
    <citation type="journal article" date="2023" name="ACS Omega">
        <title>Identification of the Neoaspergillic Acid Biosynthesis Gene Cluster by Establishing an In Vitro CRISPR-Ribonucleoprotein Genetic System in Aspergillus melleus.</title>
        <authorList>
            <person name="Yuan B."/>
            <person name="Grau M.F."/>
            <person name="Murata R.M."/>
            <person name="Torok T."/>
            <person name="Venkateswaran K."/>
            <person name="Stajich J.E."/>
            <person name="Wang C.C.C."/>
        </authorList>
    </citation>
    <scope>NUCLEOTIDE SEQUENCE [LARGE SCALE GENOMIC DNA]</scope>
    <source>
        <strain evidence="1 2">IMV 1140</strain>
    </source>
</reference>
<organism evidence="1 2">
    <name type="scientific">Aspergillus melleus</name>
    <dbReference type="NCBI Taxonomy" id="138277"/>
    <lineage>
        <taxon>Eukaryota</taxon>
        <taxon>Fungi</taxon>
        <taxon>Dikarya</taxon>
        <taxon>Ascomycota</taxon>
        <taxon>Pezizomycotina</taxon>
        <taxon>Eurotiomycetes</taxon>
        <taxon>Eurotiomycetidae</taxon>
        <taxon>Eurotiales</taxon>
        <taxon>Aspergillaceae</taxon>
        <taxon>Aspergillus</taxon>
        <taxon>Aspergillus subgen. Circumdati</taxon>
    </lineage>
</organism>
<sequence length="401" mass="44436">MPLAIHLDNPLPLYSGNEVIHGRVVFECPNLIEIQDVRVTFSGRSKATVKKVKGSAAPSANYRSKCVLFEKERILMSRNGGPVSPDTYEWPFQFTVPSHAESGGKWPEKPPFRSDVNHPLPPSFAAEVGDTLRQLECAIEYRIRAQVLKPQKGFLGKRTPLFDDIVRLNFLPLAAQVDKGRDSPSLYRQSREQLFTVRSLRLLPENRGRNLGIQEKFHSWLSPARLPRFDFQVSLTYSAQVVQSMPLPCVLEIVPFMENASVSTAPDIVLQSVSMFVVNRTSARASPSLMGAISGEVDERIEILSRSSVGAPVSGRIDLNQMFGPLVFQKSDVSFSTFNVSRQYTFSASFVFGCAGKSLEFNLADLAINIMADVQEIGGADKKIEAELARQNLAGLEMPAM</sequence>
<accession>A0ACC3AWN8</accession>
<dbReference type="EMBL" id="JAOPJF010000051">
    <property type="protein sequence ID" value="KAK1142333.1"/>
    <property type="molecule type" value="Genomic_DNA"/>
</dbReference>